<dbReference type="SUPFAM" id="SSF46785">
    <property type="entry name" value="Winged helix' DNA-binding domain"/>
    <property type="match status" value="1"/>
</dbReference>
<dbReference type="InterPro" id="IPR008988">
    <property type="entry name" value="Transcriptional_repressor_C"/>
</dbReference>
<gene>
    <name evidence="5" type="primary">birA</name>
    <name evidence="7" type="ORF">BET03_08035</name>
</gene>
<organism evidence="7 8">
    <name type="scientific">Thermohalobacter berrensis</name>
    <dbReference type="NCBI Taxonomy" id="99594"/>
    <lineage>
        <taxon>Bacteria</taxon>
        <taxon>Bacillati</taxon>
        <taxon>Bacillota</taxon>
        <taxon>Tissierellia</taxon>
        <taxon>Tissierellales</taxon>
        <taxon>Thermohalobacteraceae</taxon>
        <taxon>Thermohalobacter</taxon>
    </lineage>
</organism>
<sequence length="326" mass="36575">MKGKILKLLKDNKEDFISGEKISQQLNVSRTSIWKYIKQLKEEGYNIESVSRKGYRLISSPDILTSEEITPYLNTEYIGRKILHFDSIDSTNIKAKEFAQRGEEEGTVIISEEQTKGRGRLGRSWASPKGEGIWMSIILKPNINPMDASKVTQIGAAAVCNSINEMGIDALIKWPNDIVLNRKKVCGILTEMSAELNIINYIVIGIGINANIRKFPEDIKDMATSLKLEIGNTISRKKLVGKILNNFEELYNELVNNNSISKSLNICRKKSILLGNKVKIISRNQEIIGKAIDITNEGELIIETENGKREKLISGEVSVRGLYGYV</sequence>
<evidence type="ECO:0000313" key="7">
    <source>
        <dbReference type="EMBL" id="RKD33869.1"/>
    </source>
</evidence>
<dbReference type="SUPFAM" id="SSF50037">
    <property type="entry name" value="C-terminal domain of transcriptional repressors"/>
    <property type="match status" value="1"/>
</dbReference>
<evidence type="ECO:0000256" key="4">
    <source>
        <dbReference type="ARBA" id="ARBA00023267"/>
    </source>
</evidence>
<reference evidence="7 8" key="1">
    <citation type="submission" date="2016-08" db="EMBL/GenBank/DDBJ databases">
        <title>Novel Firmicutes and Novel Genomes.</title>
        <authorList>
            <person name="Poppleton D.I."/>
            <person name="Gribaldo S."/>
        </authorList>
    </citation>
    <scope>NUCLEOTIDE SEQUENCE [LARGE SCALE GENOMIC DNA]</scope>
    <source>
        <strain evidence="7 8">CTT3</strain>
    </source>
</reference>
<dbReference type="GO" id="GO:0006355">
    <property type="term" value="P:regulation of DNA-templated transcription"/>
    <property type="evidence" value="ECO:0007669"/>
    <property type="project" value="UniProtKB-UniRule"/>
</dbReference>
<dbReference type="GO" id="GO:0005737">
    <property type="term" value="C:cytoplasm"/>
    <property type="evidence" value="ECO:0007669"/>
    <property type="project" value="TreeGrafter"/>
</dbReference>
<dbReference type="Gene3D" id="1.10.10.10">
    <property type="entry name" value="Winged helix-like DNA-binding domain superfamily/Winged helix DNA-binding domain"/>
    <property type="match status" value="1"/>
</dbReference>
<dbReference type="InterPro" id="IPR036390">
    <property type="entry name" value="WH_DNA-bd_sf"/>
</dbReference>
<evidence type="ECO:0000256" key="1">
    <source>
        <dbReference type="ARBA" id="ARBA00022598"/>
    </source>
</evidence>
<dbReference type="InterPro" id="IPR003142">
    <property type="entry name" value="BPL_C"/>
</dbReference>
<evidence type="ECO:0000313" key="8">
    <source>
        <dbReference type="Proteomes" id="UP000284177"/>
    </source>
</evidence>
<dbReference type="HAMAP" id="MF_00978">
    <property type="entry name" value="Bifunct_BirA"/>
    <property type="match status" value="1"/>
</dbReference>
<dbReference type="OrthoDB" id="9807064at2"/>
<dbReference type="InterPro" id="IPR036388">
    <property type="entry name" value="WH-like_DNA-bd_sf"/>
</dbReference>
<dbReference type="Gene3D" id="2.30.30.100">
    <property type="match status" value="1"/>
</dbReference>
<dbReference type="SUPFAM" id="SSF55681">
    <property type="entry name" value="Class II aaRS and biotin synthetases"/>
    <property type="match status" value="1"/>
</dbReference>
<dbReference type="NCBIfam" id="TIGR00121">
    <property type="entry name" value="birA_ligase"/>
    <property type="match status" value="1"/>
</dbReference>
<dbReference type="GO" id="GO:0004077">
    <property type="term" value="F:biotin--[biotin carboxyl-carrier protein] ligase activity"/>
    <property type="evidence" value="ECO:0007669"/>
    <property type="project" value="UniProtKB-UniRule"/>
</dbReference>
<comment type="catalytic activity">
    <reaction evidence="5">
        <text>biotin + L-lysyl-[protein] + ATP = N(6)-biotinyl-L-lysyl-[protein] + AMP + diphosphate + H(+)</text>
        <dbReference type="Rhea" id="RHEA:11756"/>
        <dbReference type="Rhea" id="RHEA-COMP:9752"/>
        <dbReference type="Rhea" id="RHEA-COMP:10505"/>
        <dbReference type="ChEBI" id="CHEBI:15378"/>
        <dbReference type="ChEBI" id="CHEBI:29969"/>
        <dbReference type="ChEBI" id="CHEBI:30616"/>
        <dbReference type="ChEBI" id="CHEBI:33019"/>
        <dbReference type="ChEBI" id="CHEBI:57586"/>
        <dbReference type="ChEBI" id="CHEBI:83144"/>
        <dbReference type="ChEBI" id="CHEBI:456215"/>
        <dbReference type="EC" id="6.3.4.15"/>
    </reaction>
</comment>
<keyword evidence="5" id="KW-0804">Transcription</keyword>
<keyword evidence="8" id="KW-1185">Reference proteome</keyword>
<dbReference type="InterPro" id="IPR013196">
    <property type="entry name" value="HTH_11"/>
</dbReference>
<dbReference type="GO" id="GO:0003677">
    <property type="term" value="F:DNA binding"/>
    <property type="evidence" value="ECO:0007669"/>
    <property type="project" value="UniProtKB-UniRule"/>
</dbReference>
<dbReference type="InterPro" id="IPR045864">
    <property type="entry name" value="aa-tRNA-synth_II/BPL/LPL"/>
</dbReference>
<dbReference type="GO" id="GO:0009249">
    <property type="term" value="P:protein lipoylation"/>
    <property type="evidence" value="ECO:0007669"/>
    <property type="project" value="UniProtKB-ARBA"/>
</dbReference>
<feature type="binding site" evidence="5">
    <location>
        <position position="184"/>
    </location>
    <ligand>
        <name>biotin</name>
        <dbReference type="ChEBI" id="CHEBI:57586"/>
    </ligand>
</feature>
<dbReference type="PANTHER" id="PTHR12835:SF5">
    <property type="entry name" value="BIOTIN--PROTEIN LIGASE"/>
    <property type="match status" value="1"/>
</dbReference>
<dbReference type="EMBL" id="MCIB01000003">
    <property type="protein sequence ID" value="RKD33869.1"/>
    <property type="molecule type" value="Genomic_DNA"/>
</dbReference>
<keyword evidence="5" id="KW-0805">Transcription regulation</keyword>
<keyword evidence="5" id="KW-0678">Repressor</keyword>
<protein>
    <recommendedName>
        <fullName evidence="5">Bifunctional ligase/repressor BirA</fullName>
    </recommendedName>
    <alternativeName>
        <fullName evidence="5">Biotin--[acetyl-CoA-carboxylase] ligase</fullName>
        <ecNumber evidence="5">6.3.4.15</ecNumber>
    </alternativeName>
    <alternativeName>
        <fullName evidence="5">Biotin--protein ligase</fullName>
    </alternativeName>
    <alternativeName>
        <fullName evidence="5">Biotin-[acetyl-CoA carboxylase] synthetase</fullName>
    </alternativeName>
</protein>
<dbReference type="GO" id="GO:0005524">
    <property type="term" value="F:ATP binding"/>
    <property type="evidence" value="ECO:0007669"/>
    <property type="project" value="UniProtKB-UniRule"/>
</dbReference>
<proteinExistence type="inferred from homology"/>
<dbReference type="PROSITE" id="PS51733">
    <property type="entry name" value="BPL_LPL_CATALYTIC"/>
    <property type="match status" value="1"/>
</dbReference>
<feature type="binding site" evidence="5">
    <location>
        <position position="114"/>
    </location>
    <ligand>
        <name>biotin</name>
        <dbReference type="ChEBI" id="CHEBI:57586"/>
    </ligand>
</feature>
<evidence type="ECO:0000259" key="6">
    <source>
        <dbReference type="PROSITE" id="PS51733"/>
    </source>
</evidence>
<keyword evidence="1 5" id="KW-0436">Ligase</keyword>
<keyword evidence="5" id="KW-0238">DNA-binding</keyword>
<dbReference type="RefSeq" id="WP_120167290.1">
    <property type="nucleotide sequence ID" value="NZ_MCIB01000003.1"/>
</dbReference>
<dbReference type="Pfam" id="PF08279">
    <property type="entry name" value="HTH_11"/>
    <property type="match status" value="1"/>
</dbReference>
<dbReference type="Proteomes" id="UP000284177">
    <property type="component" value="Unassembled WGS sequence"/>
</dbReference>
<keyword evidence="2 5" id="KW-0547">Nucleotide-binding</keyword>
<dbReference type="Pfam" id="PF02237">
    <property type="entry name" value="BPL_C"/>
    <property type="match status" value="1"/>
</dbReference>
<dbReference type="EC" id="6.3.4.15" evidence="5"/>
<dbReference type="InterPro" id="IPR004408">
    <property type="entry name" value="Biotin_CoA_COase_ligase"/>
</dbReference>
<dbReference type="Pfam" id="PF03099">
    <property type="entry name" value="BPL_LplA_LipB"/>
    <property type="match status" value="1"/>
</dbReference>
<comment type="caution">
    <text evidence="7">The sequence shown here is derived from an EMBL/GenBank/DDBJ whole genome shotgun (WGS) entry which is preliminary data.</text>
</comment>
<dbReference type="PANTHER" id="PTHR12835">
    <property type="entry name" value="BIOTIN PROTEIN LIGASE"/>
    <property type="match status" value="1"/>
</dbReference>
<comment type="similarity">
    <text evidence="5">Belongs to the biotin--protein ligase family.</text>
</comment>
<keyword evidence="4 5" id="KW-0092">Biotin</keyword>
<evidence type="ECO:0000256" key="5">
    <source>
        <dbReference type="HAMAP-Rule" id="MF_00978"/>
    </source>
</evidence>
<accession>A0A419T8S0</accession>
<feature type="DNA-binding region" description="H-T-H motif" evidence="5">
    <location>
        <begin position="19"/>
        <end position="38"/>
    </location>
</feature>
<evidence type="ECO:0000256" key="2">
    <source>
        <dbReference type="ARBA" id="ARBA00022741"/>
    </source>
</evidence>
<dbReference type="GO" id="GO:0016740">
    <property type="term" value="F:transferase activity"/>
    <property type="evidence" value="ECO:0007669"/>
    <property type="project" value="UniProtKB-ARBA"/>
</dbReference>
<feature type="domain" description="BPL/LPL catalytic" evidence="6">
    <location>
        <begin position="67"/>
        <end position="255"/>
    </location>
</feature>
<name>A0A419T8S0_9FIRM</name>
<dbReference type="CDD" id="cd16442">
    <property type="entry name" value="BPL"/>
    <property type="match status" value="1"/>
</dbReference>
<dbReference type="InterPro" id="IPR004143">
    <property type="entry name" value="BPL_LPL_catalytic"/>
</dbReference>
<comment type="function">
    <text evidence="5">Acts both as a biotin--[acetyl-CoA-carboxylase] ligase and a repressor.</text>
</comment>
<feature type="binding site" evidence="5">
    <location>
        <begin position="118"/>
        <end position="120"/>
    </location>
    <ligand>
        <name>biotin</name>
        <dbReference type="ChEBI" id="CHEBI:57586"/>
    </ligand>
</feature>
<keyword evidence="3 5" id="KW-0067">ATP-binding</keyword>
<evidence type="ECO:0000256" key="3">
    <source>
        <dbReference type="ARBA" id="ARBA00022840"/>
    </source>
</evidence>
<dbReference type="InterPro" id="IPR030855">
    <property type="entry name" value="Bifunct_BirA"/>
</dbReference>
<dbReference type="AlphaFoldDB" id="A0A419T8S0"/>
<feature type="binding site" evidence="5">
    <location>
        <begin position="90"/>
        <end position="92"/>
    </location>
    <ligand>
        <name>biotin</name>
        <dbReference type="ChEBI" id="CHEBI:57586"/>
    </ligand>
</feature>
<dbReference type="Gene3D" id="3.30.930.10">
    <property type="entry name" value="Bira Bifunctional Protein, Domain 2"/>
    <property type="match status" value="1"/>
</dbReference>